<evidence type="ECO:0000313" key="1">
    <source>
        <dbReference type="EMBL" id="GAA1650317.1"/>
    </source>
</evidence>
<evidence type="ECO:0000313" key="2">
    <source>
        <dbReference type="Proteomes" id="UP001501319"/>
    </source>
</evidence>
<protein>
    <submittedName>
        <fullName evidence="1">Uncharacterized protein</fullName>
    </submittedName>
</protein>
<accession>A0ABN2FJR6</accession>
<sequence>MCSADSGAAFATATTALNEVTRLEEVRFESSAENWEEMLAGLGAVISSAARLADCLGGHLADATDHAAWRDGVEPDGGSPGDLLGLTADAVHQIGDTLTELSHELEAAKDQVALLHVVTRRQRGGSDPAADAGRA</sequence>
<gene>
    <name evidence="1" type="ORF">GCM10009744_47340</name>
</gene>
<comment type="caution">
    <text evidence="1">The sequence shown here is derived from an EMBL/GenBank/DDBJ whole genome shotgun (WGS) entry which is preliminary data.</text>
</comment>
<dbReference type="Proteomes" id="UP001501319">
    <property type="component" value="Unassembled WGS sequence"/>
</dbReference>
<dbReference type="EMBL" id="BAAANE010000008">
    <property type="protein sequence ID" value="GAA1650317.1"/>
    <property type="molecule type" value="Genomic_DNA"/>
</dbReference>
<proteinExistence type="predicted"/>
<keyword evidence="2" id="KW-1185">Reference proteome</keyword>
<organism evidence="1 2">
    <name type="scientific">Kribbella alba</name>
    <dbReference type="NCBI Taxonomy" id="190197"/>
    <lineage>
        <taxon>Bacteria</taxon>
        <taxon>Bacillati</taxon>
        <taxon>Actinomycetota</taxon>
        <taxon>Actinomycetes</taxon>
        <taxon>Propionibacteriales</taxon>
        <taxon>Kribbellaceae</taxon>
        <taxon>Kribbella</taxon>
    </lineage>
</organism>
<name>A0ABN2FJR6_9ACTN</name>
<dbReference type="RefSeq" id="WP_344114196.1">
    <property type="nucleotide sequence ID" value="NZ_BAAANE010000008.1"/>
</dbReference>
<reference evidence="1 2" key="1">
    <citation type="journal article" date="2019" name="Int. J. Syst. Evol. Microbiol.">
        <title>The Global Catalogue of Microorganisms (GCM) 10K type strain sequencing project: providing services to taxonomists for standard genome sequencing and annotation.</title>
        <authorList>
            <consortium name="The Broad Institute Genomics Platform"/>
            <consortium name="The Broad Institute Genome Sequencing Center for Infectious Disease"/>
            <person name="Wu L."/>
            <person name="Ma J."/>
        </authorList>
    </citation>
    <scope>NUCLEOTIDE SEQUENCE [LARGE SCALE GENOMIC DNA]</scope>
    <source>
        <strain evidence="1 2">JCM 14306</strain>
    </source>
</reference>